<dbReference type="InterPro" id="IPR025714">
    <property type="entry name" value="Methyltranfer_dom"/>
</dbReference>
<dbReference type="AlphaFoldDB" id="A0AAX4PFS3"/>
<sequence>MVPGSRGPAGGSAGPVVVTGVVSRRREHGKKLVFFNLDVESTLSLPLLAEAAVGDQERSASSGGASGTGRCTTVDNILPVVNGVELRSFQAVHSLRAYPAESAMTPERFKCLAKLIMPKAVVRVRGSFGKTKSGEDSLFAEDIRILRVQPDPSAVVRILCSTRNAADDDDEEEEAARPGLFEEGQCWEALGGGGQGSRDATAAESVRELQDLMVHHPSQFRRECASIARQLQGLPPRRARAKPMRILPRDVALLESDRGRRLRAAFAVEPAATSAAAVAGQAGTPALLKRLLKNLPCLDPDERRRREAYLRQKKWPQIQWMADQVGEILERLDQGRGGLRVADVGAGRGDLALALALRFPECQFAVIDVNEQSLGQGEDLAMRMKVRNVTFERRDVRQVGEGGEEYHVFVGLHACGGLTDAILDRASRQATPASFLVCTCCFGKNKELRPAPFDAAFAAGSAGGEERTLCRLADCQVAEVSSKAMHAVNAGRLEVVGGILAGKGEGGLECEIKSFPRRWSAKNMVLRGSRRRG</sequence>
<dbReference type="CDD" id="cd02440">
    <property type="entry name" value="AdoMet_MTases"/>
    <property type="match status" value="1"/>
</dbReference>
<dbReference type="GO" id="GO:0005737">
    <property type="term" value="C:cytoplasm"/>
    <property type="evidence" value="ECO:0007669"/>
    <property type="project" value="TreeGrafter"/>
</dbReference>
<accession>A0AAX4PFS3</accession>
<dbReference type="InterPro" id="IPR029063">
    <property type="entry name" value="SAM-dependent_MTases_sf"/>
</dbReference>
<dbReference type="Gene3D" id="2.40.50.140">
    <property type="entry name" value="Nucleic acid-binding proteins"/>
    <property type="match status" value="1"/>
</dbReference>
<evidence type="ECO:0000313" key="2">
    <source>
        <dbReference type="EMBL" id="WZN64783.1"/>
    </source>
</evidence>
<dbReference type="EMBL" id="CP151510">
    <property type="protein sequence ID" value="WZN64783.1"/>
    <property type="molecule type" value="Genomic_DNA"/>
</dbReference>
<evidence type="ECO:0000313" key="3">
    <source>
        <dbReference type="Proteomes" id="UP001472866"/>
    </source>
</evidence>
<dbReference type="InterPro" id="IPR012340">
    <property type="entry name" value="NA-bd_OB-fold"/>
</dbReference>
<reference evidence="2 3" key="1">
    <citation type="submission" date="2024-03" db="EMBL/GenBank/DDBJ databases">
        <title>Complete genome sequence of the green alga Chloropicon roscoffensis RCC1871.</title>
        <authorList>
            <person name="Lemieux C."/>
            <person name="Pombert J.-F."/>
            <person name="Otis C."/>
            <person name="Turmel M."/>
        </authorList>
    </citation>
    <scope>NUCLEOTIDE SEQUENCE [LARGE SCALE GENOMIC DNA]</scope>
    <source>
        <strain evidence="2 3">RCC1871</strain>
    </source>
</reference>
<dbReference type="Pfam" id="PF13679">
    <property type="entry name" value="Methyltransf_32"/>
    <property type="match status" value="1"/>
</dbReference>
<organism evidence="2 3">
    <name type="scientific">Chloropicon roscoffensis</name>
    <dbReference type="NCBI Taxonomy" id="1461544"/>
    <lineage>
        <taxon>Eukaryota</taxon>
        <taxon>Viridiplantae</taxon>
        <taxon>Chlorophyta</taxon>
        <taxon>Chloropicophyceae</taxon>
        <taxon>Chloropicales</taxon>
        <taxon>Chloropicaceae</taxon>
        <taxon>Chloropicon</taxon>
    </lineage>
</organism>
<keyword evidence="2" id="KW-0808">Transferase</keyword>
<gene>
    <name evidence="2" type="ORF">HKI87_10g63400</name>
</gene>
<feature type="domain" description="Methyltransferase" evidence="1">
    <location>
        <begin position="313"/>
        <end position="441"/>
    </location>
</feature>
<keyword evidence="2" id="KW-0489">Methyltransferase</keyword>
<dbReference type="PANTHER" id="PTHR13369">
    <property type="match status" value="1"/>
</dbReference>
<dbReference type="SUPFAM" id="SSF53335">
    <property type="entry name" value="S-adenosyl-L-methionine-dependent methyltransferases"/>
    <property type="match status" value="1"/>
</dbReference>
<evidence type="ECO:0000259" key="1">
    <source>
        <dbReference type="Pfam" id="PF13679"/>
    </source>
</evidence>
<dbReference type="Gene3D" id="3.40.50.150">
    <property type="entry name" value="Vaccinia Virus protein VP39"/>
    <property type="match status" value="1"/>
</dbReference>
<keyword evidence="3" id="KW-1185">Reference proteome</keyword>
<proteinExistence type="predicted"/>
<dbReference type="PANTHER" id="PTHR13369:SF0">
    <property type="entry name" value="GLUTATHIONE S-TRANSFERASE C-TERMINAL DOMAIN-CONTAINING PROTEIN"/>
    <property type="match status" value="1"/>
</dbReference>
<name>A0AAX4PFS3_9CHLO</name>
<dbReference type="GO" id="GO:0032259">
    <property type="term" value="P:methylation"/>
    <property type="evidence" value="ECO:0007669"/>
    <property type="project" value="UniProtKB-KW"/>
</dbReference>
<protein>
    <submittedName>
        <fullName evidence="2">Methyltransferase</fullName>
    </submittedName>
</protein>
<dbReference type="GO" id="GO:0008168">
    <property type="term" value="F:methyltransferase activity"/>
    <property type="evidence" value="ECO:0007669"/>
    <property type="project" value="UniProtKB-KW"/>
</dbReference>
<dbReference type="Proteomes" id="UP001472866">
    <property type="component" value="Chromosome 10"/>
</dbReference>